<dbReference type="EMBL" id="JAVRJZ010000075">
    <property type="protein sequence ID" value="KAK2703788.1"/>
    <property type="molecule type" value="Genomic_DNA"/>
</dbReference>
<keyword evidence="2" id="KW-1185">Reference proteome</keyword>
<gene>
    <name evidence="1" type="ORF">QYM36_017847</name>
</gene>
<evidence type="ECO:0000313" key="1">
    <source>
        <dbReference type="EMBL" id="KAK2703788.1"/>
    </source>
</evidence>
<comment type="caution">
    <text evidence="1">The sequence shown here is derived from an EMBL/GenBank/DDBJ whole genome shotgun (WGS) entry which is preliminary data.</text>
</comment>
<protein>
    <submittedName>
        <fullName evidence="1">Uncharacterized protein</fullName>
    </submittedName>
</protein>
<name>A0AA88H801_ARTSF</name>
<accession>A0AA88H801</accession>
<organism evidence="1 2">
    <name type="scientific">Artemia franciscana</name>
    <name type="common">Brine shrimp</name>
    <name type="synonym">Artemia sanfranciscana</name>
    <dbReference type="NCBI Taxonomy" id="6661"/>
    <lineage>
        <taxon>Eukaryota</taxon>
        <taxon>Metazoa</taxon>
        <taxon>Ecdysozoa</taxon>
        <taxon>Arthropoda</taxon>
        <taxon>Crustacea</taxon>
        <taxon>Branchiopoda</taxon>
        <taxon>Anostraca</taxon>
        <taxon>Artemiidae</taxon>
        <taxon>Artemia</taxon>
    </lineage>
</organism>
<dbReference type="AlphaFoldDB" id="A0AA88H801"/>
<proteinExistence type="predicted"/>
<reference evidence="1" key="1">
    <citation type="submission" date="2023-07" db="EMBL/GenBank/DDBJ databases">
        <title>Chromosome-level genome assembly of Artemia franciscana.</title>
        <authorList>
            <person name="Jo E."/>
        </authorList>
    </citation>
    <scope>NUCLEOTIDE SEQUENCE</scope>
    <source>
        <tissue evidence="1">Whole body</tissue>
    </source>
</reference>
<dbReference type="Proteomes" id="UP001187531">
    <property type="component" value="Unassembled WGS sequence"/>
</dbReference>
<sequence>MTTYNIDKSTFTLMEDGQDKDAKILKKKKKIHHLEGIGRKIRLTRSKHAQMRSEEESETLRVELRSLLPTSLQRQNEGLNECDESDIRAANQNGKIRQQDLKSCEVSVINEFLDNHSDSVLVNLMWELLNTLSDKWEMVWPVELSSAFCELYTRVMTHRRHPDVIHSYLGDQSILQDIRVCLLSCELRIATRMCIEHDDLSIFADPLTCDLTYLTQILLVKESLFETNDLLLLRLRAHYAQFNHFKSLGWLRQGQFAAEVVLNIFDDLKKLKANADGFFIKDKLGTSFITESMCEANLDVIKRSAQMSNLIELFEKRQYSRIVELVKWSFQISKKVRSKGFERSNEIAIFIEALFEMKEYKVSLYSY</sequence>
<evidence type="ECO:0000313" key="2">
    <source>
        <dbReference type="Proteomes" id="UP001187531"/>
    </source>
</evidence>